<comment type="similarity">
    <text evidence="2 9">Belongs to the Wnt family.</text>
</comment>
<evidence type="ECO:0000256" key="10">
    <source>
        <dbReference type="SAM" id="MobiDB-lite"/>
    </source>
</evidence>
<name>A0AA89C0R7_PINIB</name>
<dbReference type="SUPFAM" id="SSF50729">
    <property type="entry name" value="PH domain-like"/>
    <property type="match status" value="2"/>
</dbReference>
<proteinExistence type="inferred from homology"/>
<keyword evidence="7" id="KW-1015">Disulfide bond</keyword>
<dbReference type="PRINTS" id="PR01349">
    <property type="entry name" value="WNTPROTEIN"/>
</dbReference>
<evidence type="ECO:0000256" key="3">
    <source>
        <dbReference type="ARBA" id="ARBA00022473"/>
    </source>
</evidence>
<comment type="caution">
    <text evidence="13">The sequence shown here is derived from an EMBL/GenBank/DDBJ whole genome shotgun (WGS) entry which is preliminary data.</text>
</comment>
<comment type="function">
    <text evidence="9">Ligand for members of the frizzled family of seven transmembrane receptors.</text>
</comment>
<dbReference type="Pfam" id="PF00169">
    <property type="entry name" value="PH"/>
    <property type="match status" value="1"/>
</dbReference>
<dbReference type="InterPro" id="IPR001849">
    <property type="entry name" value="PH_domain"/>
</dbReference>
<dbReference type="InterPro" id="IPR036388">
    <property type="entry name" value="WH-like_DNA-bd_sf"/>
</dbReference>
<keyword evidence="4" id="KW-0964">Secreted</keyword>
<evidence type="ECO:0000313" key="13">
    <source>
        <dbReference type="EMBL" id="KAK3101566.1"/>
    </source>
</evidence>
<keyword evidence="5" id="KW-0272">Extracellular matrix</keyword>
<dbReference type="GO" id="GO:0060070">
    <property type="term" value="P:canonical Wnt signaling pathway"/>
    <property type="evidence" value="ECO:0007669"/>
    <property type="project" value="TreeGrafter"/>
</dbReference>
<evidence type="ECO:0000256" key="8">
    <source>
        <dbReference type="ARBA" id="ARBA00023288"/>
    </source>
</evidence>
<dbReference type="CDD" id="cd04371">
    <property type="entry name" value="DEP"/>
    <property type="match status" value="1"/>
</dbReference>
<dbReference type="PANTHER" id="PTHR12027:SF70">
    <property type="entry name" value="PROTEIN WNT-16"/>
    <property type="match status" value="1"/>
</dbReference>
<gene>
    <name evidence="13" type="ORF">FSP39_004536</name>
</gene>
<reference evidence="13" key="1">
    <citation type="submission" date="2019-08" db="EMBL/GenBank/DDBJ databases">
        <title>The improved chromosome-level genome for the pearl oyster Pinctada fucata martensii using PacBio sequencing and Hi-C.</title>
        <authorList>
            <person name="Zheng Z."/>
        </authorList>
    </citation>
    <scope>NUCLEOTIDE SEQUENCE</scope>
    <source>
        <strain evidence="13">ZZ-2019</strain>
        <tissue evidence="13">Adductor muscle</tissue>
    </source>
</reference>
<dbReference type="InterPro" id="IPR036390">
    <property type="entry name" value="WH_DNA-bd_sf"/>
</dbReference>
<keyword evidence="14" id="KW-1185">Reference proteome</keyword>
<evidence type="ECO:0000256" key="2">
    <source>
        <dbReference type="ARBA" id="ARBA00005683"/>
    </source>
</evidence>
<dbReference type="Pfam" id="PF00610">
    <property type="entry name" value="DEP"/>
    <property type="match status" value="1"/>
</dbReference>
<dbReference type="Gene3D" id="3.30.2460.20">
    <property type="match status" value="1"/>
</dbReference>
<dbReference type="PANTHER" id="PTHR12027">
    <property type="entry name" value="WNT RELATED"/>
    <property type="match status" value="1"/>
</dbReference>
<dbReference type="AlphaFoldDB" id="A0AA89C0R7"/>
<dbReference type="Pfam" id="PF00110">
    <property type="entry name" value="wnt"/>
    <property type="match status" value="1"/>
</dbReference>
<dbReference type="GO" id="GO:0045165">
    <property type="term" value="P:cell fate commitment"/>
    <property type="evidence" value="ECO:0007669"/>
    <property type="project" value="TreeGrafter"/>
</dbReference>
<evidence type="ECO:0000256" key="4">
    <source>
        <dbReference type="ARBA" id="ARBA00022525"/>
    </source>
</evidence>
<evidence type="ECO:0000256" key="7">
    <source>
        <dbReference type="ARBA" id="ARBA00023157"/>
    </source>
</evidence>
<feature type="domain" description="DEP" evidence="12">
    <location>
        <begin position="121"/>
        <end position="202"/>
    </location>
</feature>
<sequence>ESTKRWKMKWFVLQEEELVYHHKKDKSLVIGLIPLSGASVVCPVGEPEFNGQGMFKLNSRGGEELYFEAAGKQDRDGWAHAIGAVIRSLSVSKQDSHHNVPFKSFRAYANVSEILGAMQDPDAGVNLNNHVRNGAVHKNCFKGSEVVDWLIRWSIVRKREDGAAMIQTLLKLGHVQEVDINDGAIGASRHFNDGDKLYRFSSLNLGVKRNSFYDSTDSESSASEDEDEDGQTDLRIRKGKSVKSAFLLKKKNIRNDWRIVRLILRENPPTMEYSKAISTAFEGKAAKIIDLNQVVVEETKPECLACSQEGLGKVKPKRKIVLRDRKGRCYTFKAKDEAERYLGVSSAVTSVNKPEQETTAICNQYPQLVTEQKQVCARNPRSLLCVTEGAKKAIYECQHQFKTERWNCTLSANYSVFGHFLTKGTRETAFIYAILSAGVVHSVTRACTAGNLTDCTCDMRRHGEGTVEGWKWGGCSDNIQYGISFSRKFVDAPETISHQSTFNIRNKMNLHNNEVGREMVRDTMKLKCRCHGVSGSCEIQTCWKSLANFRTVGNKIKEKYERSARIRRKSLRRLRRLEKTKRRVPIDKQELVFVHKSPNYCRSNPRKGILGTRGRECNKTSTGSDSCDLLCCGRGYNTQIVRYVERCHCKFIWCCYVECKTCETLLDKHTCK</sequence>
<feature type="non-terminal residue" evidence="13">
    <location>
        <position position="1"/>
    </location>
</feature>
<dbReference type="FunFam" id="3.30.2460.20:FF:000001">
    <property type="entry name" value="Wnt homolog"/>
    <property type="match status" value="1"/>
</dbReference>
<evidence type="ECO:0000259" key="12">
    <source>
        <dbReference type="PROSITE" id="PS50186"/>
    </source>
</evidence>
<keyword evidence="8" id="KW-0449">Lipoprotein</keyword>
<dbReference type="SUPFAM" id="SSF46785">
    <property type="entry name" value="Winged helix' DNA-binding domain"/>
    <property type="match status" value="1"/>
</dbReference>
<evidence type="ECO:0000313" key="14">
    <source>
        <dbReference type="Proteomes" id="UP001186944"/>
    </source>
</evidence>
<dbReference type="PROSITE" id="PS50003">
    <property type="entry name" value="PH_DOMAIN"/>
    <property type="match status" value="1"/>
</dbReference>
<dbReference type="SMART" id="SM00049">
    <property type="entry name" value="DEP"/>
    <property type="match status" value="1"/>
</dbReference>
<dbReference type="GO" id="GO:0005615">
    <property type="term" value="C:extracellular space"/>
    <property type="evidence" value="ECO:0007669"/>
    <property type="project" value="TreeGrafter"/>
</dbReference>
<dbReference type="InterPro" id="IPR000591">
    <property type="entry name" value="DEP_dom"/>
</dbReference>
<dbReference type="PROSITE" id="PS00246">
    <property type="entry name" value="WNT1"/>
    <property type="match status" value="1"/>
</dbReference>
<dbReference type="Gene3D" id="2.30.29.30">
    <property type="entry name" value="Pleckstrin-homology domain (PH domain)/Phosphotyrosine-binding domain (PTB)"/>
    <property type="match status" value="2"/>
</dbReference>
<keyword evidence="6 9" id="KW-0879">Wnt signaling pathway</keyword>
<dbReference type="SMART" id="SM00097">
    <property type="entry name" value="WNT1"/>
    <property type="match status" value="1"/>
</dbReference>
<dbReference type="EMBL" id="VSWD01000005">
    <property type="protein sequence ID" value="KAK3101566.1"/>
    <property type="molecule type" value="Genomic_DNA"/>
</dbReference>
<feature type="region of interest" description="Disordered" evidence="10">
    <location>
        <begin position="213"/>
        <end position="232"/>
    </location>
</feature>
<dbReference type="GO" id="GO:0005125">
    <property type="term" value="F:cytokine activity"/>
    <property type="evidence" value="ECO:0007669"/>
    <property type="project" value="TreeGrafter"/>
</dbReference>
<evidence type="ECO:0000256" key="5">
    <source>
        <dbReference type="ARBA" id="ARBA00022530"/>
    </source>
</evidence>
<dbReference type="PROSITE" id="PS50186">
    <property type="entry name" value="DEP"/>
    <property type="match status" value="1"/>
</dbReference>
<dbReference type="CDD" id="cd19344">
    <property type="entry name" value="Wnt_Wnt16"/>
    <property type="match status" value="1"/>
</dbReference>
<protein>
    <recommendedName>
        <fullName evidence="9">Protein Wnt</fullName>
    </recommendedName>
</protein>
<dbReference type="Proteomes" id="UP001186944">
    <property type="component" value="Unassembled WGS sequence"/>
</dbReference>
<keyword evidence="3 9" id="KW-0217">Developmental protein</keyword>
<dbReference type="Gene3D" id="1.10.10.10">
    <property type="entry name" value="Winged helix-like DNA-binding domain superfamily/Winged helix DNA-binding domain"/>
    <property type="match status" value="1"/>
</dbReference>
<organism evidence="13 14">
    <name type="scientific">Pinctada imbricata</name>
    <name type="common">Atlantic pearl-oyster</name>
    <name type="synonym">Pinctada martensii</name>
    <dbReference type="NCBI Taxonomy" id="66713"/>
    <lineage>
        <taxon>Eukaryota</taxon>
        <taxon>Metazoa</taxon>
        <taxon>Spiralia</taxon>
        <taxon>Lophotrochozoa</taxon>
        <taxon>Mollusca</taxon>
        <taxon>Bivalvia</taxon>
        <taxon>Autobranchia</taxon>
        <taxon>Pteriomorphia</taxon>
        <taxon>Pterioida</taxon>
        <taxon>Pterioidea</taxon>
        <taxon>Pteriidae</taxon>
        <taxon>Pinctada</taxon>
    </lineage>
</organism>
<accession>A0AA89C0R7</accession>
<dbReference type="InterPro" id="IPR011993">
    <property type="entry name" value="PH-like_dom_sf"/>
</dbReference>
<evidence type="ECO:0000256" key="9">
    <source>
        <dbReference type="RuleBase" id="RU003500"/>
    </source>
</evidence>
<feature type="compositionally biased region" description="Acidic residues" evidence="10">
    <location>
        <begin position="222"/>
        <end position="231"/>
    </location>
</feature>
<dbReference type="GO" id="GO:0005109">
    <property type="term" value="F:frizzled binding"/>
    <property type="evidence" value="ECO:0007669"/>
    <property type="project" value="TreeGrafter"/>
</dbReference>
<comment type="subcellular location">
    <subcellularLocation>
        <location evidence="1 9">Secreted</location>
        <location evidence="1 9">Extracellular space</location>
        <location evidence="1 9">Extracellular matrix</location>
    </subcellularLocation>
</comment>
<dbReference type="SMART" id="SM00233">
    <property type="entry name" value="PH"/>
    <property type="match status" value="2"/>
</dbReference>
<dbReference type="GO" id="GO:0030182">
    <property type="term" value="P:neuron differentiation"/>
    <property type="evidence" value="ECO:0007669"/>
    <property type="project" value="TreeGrafter"/>
</dbReference>
<dbReference type="InterPro" id="IPR043158">
    <property type="entry name" value="Wnt_C"/>
</dbReference>
<evidence type="ECO:0000256" key="1">
    <source>
        <dbReference type="ARBA" id="ARBA00004498"/>
    </source>
</evidence>
<dbReference type="InterPro" id="IPR005817">
    <property type="entry name" value="Wnt"/>
</dbReference>
<evidence type="ECO:0000259" key="11">
    <source>
        <dbReference type="PROSITE" id="PS50003"/>
    </source>
</evidence>
<dbReference type="InterPro" id="IPR018161">
    <property type="entry name" value="Wnt_CS"/>
</dbReference>
<evidence type="ECO:0000256" key="6">
    <source>
        <dbReference type="ARBA" id="ARBA00022687"/>
    </source>
</evidence>
<dbReference type="GO" id="GO:0035556">
    <property type="term" value="P:intracellular signal transduction"/>
    <property type="evidence" value="ECO:0007669"/>
    <property type="project" value="InterPro"/>
</dbReference>
<feature type="domain" description="PH" evidence="11">
    <location>
        <begin position="1"/>
        <end position="87"/>
    </location>
</feature>